<dbReference type="InterPro" id="IPR041698">
    <property type="entry name" value="Methyltransf_25"/>
</dbReference>
<evidence type="ECO:0000313" key="6">
    <source>
        <dbReference type="Proteomes" id="UP000642125"/>
    </source>
</evidence>
<dbReference type="PANTHER" id="PTHR43464">
    <property type="entry name" value="METHYLTRANSFERASE"/>
    <property type="match status" value="1"/>
</dbReference>
<dbReference type="PANTHER" id="PTHR43464:SF19">
    <property type="entry name" value="UBIQUINONE BIOSYNTHESIS O-METHYLTRANSFERASE, MITOCHONDRIAL"/>
    <property type="match status" value="1"/>
</dbReference>
<evidence type="ECO:0000256" key="3">
    <source>
        <dbReference type="ARBA" id="ARBA00022691"/>
    </source>
</evidence>
<dbReference type="SUPFAM" id="SSF53335">
    <property type="entry name" value="S-adenosyl-L-methionine-dependent methyltransferases"/>
    <property type="match status" value="1"/>
</dbReference>
<dbReference type="GO" id="GO:0008168">
    <property type="term" value="F:methyltransferase activity"/>
    <property type="evidence" value="ECO:0007669"/>
    <property type="project" value="UniProtKB-KW"/>
</dbReference>
<dbReference type="CDD" id="cd02440">
    <property type="entry name" value="AdoMet_MTases"/>
    <property type="match status" value="1"/>
</dbReference>
<keyword evidence="6" id="KW-1185">Reference proteome</keyword>
<evidence type="ECO:0000256" key="1">
    <source>
        <dbReference type="ARBA" id="ARBA00022603"/>
    </source>
</evidence>
<dbReference type="Pfam" id="PF13649">
    <property type="entry name" value="Methyltransf_25"/>
    <property type="match status" value="1"/>
</dbReference>
<accession>A0A919P5Z3</accession>
<feature type="domain" description="Methyltransferase" evidence="4">
    <location>
        <begin position="44"/>
        <end position="134"/>
    </location>
</feature>
<sequence>MTTVESAYASRAAEYADLFGSVGAAHPTDRRLVETWADGVRGRVLDAGCGPGHWTDHLARRGREVHGIDLVPAFVDRARAAYPGVRFDVGSIDAIDEVDGSLGGVLAWYSTIHHAPDRIGVPLAEFARILRPGGSLLLGYFAGESAVEVFDHAVVPAYRWPEHELHAVLREHGFEVTASYRRTGREHRPLGSVVCRHGDAP</sequence>
<dbReference type="GO" id="GO:0032259">
    <property type="term" value="P:methylation"/>
    <property type="evidence" value="ECO:0007669"/>
    <property type="project" value="UniProtKB-KW"/>
</dbReference>
<dbReference type="InterPro" id="IPR029063">
    <property type="entry name" value="SAM-dependent_MTases_sf"/>
</dbReference>
<evidence type="ECO:0000256" key="2">
    <source>
        <dbReference type="ARBA" id="ARBA00022679"/>
    </source>
</evidence>
<evidence type="ECO:0000313" key="5">
    <source>
        <dbReference type="EMBL" id="GIG34949.1"/>
    </source>
</evidence>
<protein>
    <submittedName>
        <fullName evidence="5">Methyltransferase</fullName>
    </submittedName>
</protein>
<dbReference type="AlphaFoldDB" id="A0A919P5Z3"/>
<proteinExistence type="predicted"/>
<dbReference type="RefSeq" id="WP_203666997.1">
    <property type="nucleotide sequence ID" value="NZ_BONO01000002.1"/>
</dbReference>
<gene>
    <name evidence="5" type="ORF">Cpa01nite_03300</name>
</gene>
<organism evidence="5 6">
    <name type="scientific">Cellulomonas pakistanensis</name>
    <dbReference type="NCBI Taxonomy" id="992287"/>
    <lineage>
        <taxon>Bacteria</taxon>
        <taxon>Bacillati</taxon>
        <taxon>Actinomycetota</taxon>
        <taxon>Actinomycetes</taxon>
        <taxon>Micrococcales</taxon>
        <taxon>Cellulomonadaceae</taxon>
        <taxon>Cellulomonas</taxon>
    </lineage>
</organism>
<name>A0A919P5Z3_9CELL</name>
<keyword evidence="3" id="KW-0949">S-adenosyl-L-methionine</keyword>
<keyword evidence="2" id="KW-0808">Transferase</keyword>
<dbReference type="Gene3D" id="3.40.50.150">
    <property type="entry name" value="Vaccinia Virus protein VP39"/>
    <property type="match status" value="1"/>
</dbReference>
<comment type="caution">
    <text evidence="5">The sequence shown here is derived from an EMBL/GenBank/DDBJ whole genome shotgun (WGS) entry which is preliminary data.</text>
</comment>
<reference evidence="5" key="1">
    <citation type="submission" date="2021-01" db="EMBL/GenBank/DDBJ databases">
        <title>Whole genome shotgun sequence of Cellulomonas pakistanensis NBRC 110800.</title>
        <authorList>
            <person name="Komaki H."/>
            <person name="Tamura T."/>
        </authorList>
    </citation>
    <scope>NUCLEOTIDE SEQUENCE</scope>
    <source>
        <strain evidence="5">NBRC 110800</strain>
    </source>
</reference>
<dbReference type="EMBL" id="BONO01000002">
    <property type="protein sequence ID" value="GIG34949.1"/>
    <property type="molecule type" value="Genomic_DNA"/>
</dbReference>
<evidence type="ECO:0000259" key="4">
    <source>
        <dbReference type="Pfam" id="PF13649"/>
    </source>
</evidence>
<dbReference type="Proteomes" id="UP000642125">
    <property type="component" value="Unassembled WGS sequence"/>
</dbReference>
<keyword evidence="1 5" id="KW-0489">Methyltransferase</keyword>